<keyword evidence="1" id="KW-1133">Transmembrane helix</keyword>
<gene>
    <name evidence="2" type="ORF">VNO77_41852</name>
</gene>
<keyword evidence="1" id="KW-0812">Transmembrane</keyword>
<feature type="transmembrane region" description="Helical" evidence="1">
    <location>
        <begin position="126"/>
        <end position="145"/>
    </location>
</feature>
<accession>A0AAN9JZM0</accession>
<keyword evidence="3" id="KW-1185">Reference proteome</keyword>
<proteinExistence type="predicted"/>
<dbReference type="EMBL" id="JAYMYQ010000010">
    <property type="protein sequence ID" value="KAK7308250.1"/>
    <property type="molecule type" value="Genomic_DNA"/>
</dbReference>
<name>A0AAN9JZM0_CANGL</name>
<protein>
    <submittedName>
        <fullName evidence="2">Uncharacterized protein</fullName>
    </submittedName>
</protein>
<sequence length="162" mass="18545">MLWKYEVSELTGLLTSSSGSLKDIIRMRFQRITDSVMRINQDLPGRLRNGLVKFGDKVSVFSGLEKSNRKMSVGVASEFFATSSRLDNVSGEEGLNYLHLRGLIQKRLKRSRVVLYERHAAKLHNIAYLLLMLSLPFLIELLWILRLSWQSSLVVHPLPTKC</sequence>
<evidence type="ECO:0000313" key="3">
    <source>
        <dbReference type="Proteomes" id="UP001367508"/>
    </source>
</evidence>
<comment type="caution">
    <text evidence="2">The sequence shown here is derived from an EMBL/GenBank/DDBJ whole genome shotgun (WGS) entry which is preliminary data.</text>
</comment>
<reference evidence="2 3" key="1">
    <citation type="submission" date="2024-01" db="EMBL/GenBank/DDBJ databases">
        <title>The genomes of 5 underutilized Papilionoideae crops provide insights into root nodulation and disease resistanc.</title>
        <authorList>
            <person name="Jiang F."/>
        </authorList>
    </citation>
    <scope>NUCLEOTIDE SEQUENCE [LARGE SCALE GENOMIC DNA]</scope>
    <source>
        <strain evidence="2">LVBAO_FW01</strain>
        <tissue evidence="2">Leaves</tissue>
    </source>
</reference>
<organism evidence="2 3">
    <name type="scientific">Canavalia gladiata</name>
    <name type="common">Sword bean</name>
    <name type="synonym">Dolichos gladiatus</name>
    <dbReference type="NCBI Taxonomy" id="3824"/>
    <lineage>
        <taxon>Eukaryota</taxon>
        <taxon>Viridiplantae</taxon>
        <taxon>Streptophyta</taxon>
        <taxon>Embryophyta</taxon>
        <taxon>Tracheophyta</taxon>
        <taxon>Spermatophyta</taxon>
        <taxon>Magnoliopsida</taxon>
        <taxon>eudicotyledons</taxon>
        <taxon>Gunneridae</taxon>
        <taxon>Pentapetalae</taxon>
        <taxon>rosids</taxon>
        <taxon>fabids</taxon>
        <taxon>Fabales</taxon>
        <taxon>Fabaceae</taxon>
        <taxon>Papilionoideae</taxon>
        <taxon>50 kb inversion clade</taxon>
        <taxon>NPAAA clade</taxon>
        <taxon>indigoferoid/millettioid clade</taxon>
        <taxon>Phaseoleae</taxon>
        <taxon>Canavalia</taxon>
    </lineage>
</organism>
<evidence type="ECO:0000313" key="2">
    <source>
        <dbReference type="EMBL" id="KAK7308250.1"/>
    </source>
</evidence>
<keyword evidence="1" id="KW-0472">Membrane</keyword>
<dbReference type="Proteomes" id="UP001367508">
    <property type="component" value="Unassembled WGS sequence"/>
</dbReference>
<dbReference type="AlphaFoldDB" id="A0AAN9JZM0"/>
<evidence type="ECO:0000256" key="1">
    <source>
        <dbReference type="SAM" id="Phobius"/>
    </source>
</evidence>